<evidence type="ECO:0000313" key="2">
    <source>
        <dbReference type="Proteomes" id="UP000054567"/>
    </source>
</evidence>
<dbReference type="Proteomes" id="UP000054567">
    <property type="component" value="Unassembled WGS sequence"/>
</dbReference>
<reference evidence="1 2" key="1">
    <citation type="submission" date="2007-06" db="EMBL/GenBank/DDBJ databases">
        <title>The Genome Sequence of Coccidioides posadasii RMSCC_3488.</title>
        <authorList>
            <consortium name="Coccidioides Genome Resources Consortium"/>
            <consortium name="The Broad Institute Genome Sequencing Platform"/>
            <person name="Henn M.R."/>
            <person name="Sykes S."/>
            <person name="Young S."/>
            <person name="Jaffe D."/>
            <person name="Berlin A."/>
            <person name="Alvarez P."/>
            <person name="Butler J."/>
            <person name="Gnerre S."/>
            <person name="Grabherr M."/>
            <person name="Mauceli E."/>
            <person name="Brockman W."/>
            <person name="Kodira C."/>
            <person name="Alvarado L."/>
            <person name="Zeng Q."/>
            <person name="Crawford M."/>
            <person name="Antoine C."/>
            <person name="Devon K."/>
            <person name="Galgiani J."/>
            <person name="Orsborn K."/>
            <person name="Lewis M.L."/>
            <person name="Nusbaum C."/>
            <person name="Galagan J."/>
            <person name="Birren B."/>
        </authorList>
    </citation>
    <scope>NUCLEOTIDE SEQUENCE [LARGE SCALE GENOMIC DNA]</scope>
    <source>
        <strain evidence="1 2">RMSCC 3488</strain>
    </source>
</reference>
<evidence type="ECO:0000313" key="1">
    <source>
        <dbReference type="EMBL" id="KMM65762.1"/>
    </source>
</evidence>
<proteinExistence type="predicted"/>
<reference evidence="2" key="2">
    <citation type="journal article" date="2009" name="Genome Res.">
        <title>Comparative genomic analyses of the human fungal pathogens Coccidioides and their relatives.</title>
        <authorList>
            <person name="Sharpton T.J."/>
            <person name="Stajich J.E."/>
            <person name="Rounsley S.D."/>
            <person name="Gardner M.J."/>
            <person name="Wortman J.R."/>
            <person name="Jordar V.S."/>
            <person name="Maiti R."/>
            <person name="Kodira C.D."/>
            <person name="Neafsey D.E."/>
            <person name="Zeng Q."/>
            <person name="Hung C.-Y."/>
            <person name="McMahan C."/>
            <person name="Muszewska A."/>
            <person name="Grynberg M."/>
            <person name="Mandel M.A."/>
            <person name="Kellner E.M."/>
            <person name="Barker B.M."/>
            <person name="Galgiani J.N."/>
            <person name="Orbach M.J."/>
            <person name="Kirkland T.N."/>
            <person name="Cole G.T."/>
            <person name="Henn M.R."/>
            <person name="Birren B.W."/>
            <person name="Taylor J.W."/>
        </authorList>
    </citation>
    <scope>NUCLEOTIDE SEQUENCE [LARGE SCALE GENOMIC DNA]</scope>
    <source>
        <strain evidence="2">RMSCC 3488</strain>
    </source>
</reference>
<accession>A0A0J6I328</accession>
<protein>
    <submittedName>
        <fullName evidence="1">Uncharacterized protein</fullName>
    </submittedName>
</protein>
<dbReference type="AlphaFoldDB" id="A0A0J6I328"/>
<reference evidence="2" key="3">
    <citation type="journal article" date="2010" name="Genome Res.">
        <title>Population genomic sequencing of Coccidioides fungi reveals recent hybridization and transposon control.</title>
        <authorList>
            <person name="Neafsey D.E."/>
            <person name="Barker B.M."/>
            <person name="Sharpton T.J."/>
            <person name="Stajich J.E."/>
            <person name="Park D.J."/>
            <person name="Whiston E."/>
            <person name="Hung C.-Y."/>
            <person name="McMahan C."/>
            <person name="White J."/>
            <person name="Sykes S."/>
            <person name="Heiman D."/>
            <person name="Young S."/>
            <person name="Zeng Q."/>
            <person name="Abouelleil A."/>
            <person name="Aftuck L."/>
            <person name="Bessette D."/>
            <person name="Brown A."/>
            <person name="FitzGerald M."/>
            <person name="Lui A."/>
            <person name="Macdonald J.P."/>
            <person name="Priest M."/>
            <person name="Orbach M.J."/>
            <person name="Galgiani J.N."/>
            <person name="Kirkland T.N."/>
            <person name="Cole G.T."/>
            <person name="Birren B.W."/>
            <person name="Henn M.R."/>
            <person name="Taylor J.W."/>
            <person name="Rounsley S.D."/>
        </authorList>
    </citation>
    <scope>NUCLEOTIDE SEQUENCE [LARGE SCALE GENOMIC DNA]</scope>
    <source>
        <strain evidence="2">RMSCC 3488</strain>
    </source>
</reference>
<organism evidence="1 2">
    <name type="scientific">Coccidioides posadasii RMSCC 3488</name>
    <dbReference type="NCBI Taxonomy" id="454284"/>
    <lineage>
        <taxon>Eukaryota</taxon>
        <taxon>Fungi</taxon>
        <taxon>Dikarya</taxon>
        <taxon>Ascomycota</taxon>
        <taxon>Pezizomycotina</taxon>
        <taxon>Eurotiomycetes</taxon>
        <taxon>Eurotiomycetidae</taxon>
        <taxon>Onygenales</taxon>
        <taxon>Onygenaceae</taxon>
        <taxon>Coccidioides</taxon>
    </lineage>
</organism>
<sequence length="132" mass="14348">MAKRQQTTADSQSRFSNLSVCSLDINATWNKGTFDKPQGPLKGRGDLSTCRGAHETDKIYPIRSAHDMYGMKSDTLLYLQCAMLSALRGSGLGKFAHLNSLIWSPQAASGCGVGTNPQSQACKGYADKRMDR</sequence>
<dbReference type="VEuPathDB" id="FungiDB:CPAG_02105"/>
<dbReference type="EMBL" id="DS268109">
    <property type="protein sequence ID" value="KMM65762.1"/>
    <property type="molecule type" value="Genomic_DNA"/>
</dbReference>
<name>A0A0J6I328_COCPO</name>
<gene>
    <name evidence="1" type="ORF">CPAG_02105</name>
</gene>